<dbReference type="EMBL" id="JADEXP010000185">
    <property type="protein sequence ID" value="MBE9068626.1"/>
    <property type="molecule type" value="Genomic_DNA"/>
</dbReference>
<organism evidence="1 2">
    <name type="scientific">Leptolyngbya cf. ectocarpi LEGE 11479</name>
    <dbReference type="NCBI Taxonomy" id="1828722"/>
    <lineage>
        <taxon>Bacteria</taxon>
        <taxon>Bacillati</taxon>
        <taxon>Cyanobacteriota</taxon>
        <taxon>Cyanophyceae</taxon>
        <taxon>Leptolyngbyales</taxon>
        <taxon>Leptolyngbyaceae</taxon>
        <taxon>Leptolyngbya group</taxon>
        <taxon>Leptolyngbya</taxon>
    </lineage>
</organism>
<dbReference type="RefSeq" id="WP_193994564.1">
    <property type="nucleotide sequence ID" value="NZ_JADEXP010000185.1"/>
</dbReference>
<dbReference type="AlphaFoldDB" id="A0A928ZWA5"/>
<keyword evidence="2" id="KW-1185">Reference proteome</keyword>
<comment type="caution">
    <text evidence="1">The sequence shown here is derived from an EMBL/GenBank/DDBJ whole genome shotgun (WGS) entry which is preliminary data.</text>
</comment>
<name>A0A928ZWA5_LEPEC</name>
<evidence type="ECO:0000313" key="2">
    <source>
        <dbReference type="Proteomes" id="UP000615026"/>
    </source>
</evidence>
<dbReference type="Gene3D" id="3.90.1570.30">
    <property type="match status" value="1"/>
</dbReference>
<gene>
    <name evidence="1" type="ORF">IQ260_18435</name>
</gene>
<sequence length="204" mass="22770">MVRVAQASQLTLHDVEAKFGLRLETGADFFPEWQVAPVALDAYQARVLDQAQAHFRYLLAYPVHEELVKMVIISPLLSVAGFYERPFRPIAEETIEIALKANDELVRGRVDILVLNEQIWVATIEAKGPQFSWHVGLPQVLTYMVSGDQPSGVRFGLVTNGTDLIFVKLNKETGQYGLSKTFSIFNPGNELHHVVAVLKTLSNP</sequence>
<reference evidence="1" key="1">
    <citation type="submission" date="2020-10" db="EMBL/GenBank/DDBJ databases">
        <authorList>
            <person name="Castelo-Branco R."/>
            <person name="Eusebio N."/>
            <person name="Adriana R."/>
            <person name="Vieira A."/>
            <person name="Brugerolle De Fraissinette N."/>
            <person name="Rezende De Castro R."/>
            <person name="Schneider M.P."/>
            <person name="Vasconcelos V."/>
            <person name="Leao P.N."/>
        </authorList>
    </citation>
    <scope>NUCLEOTIDE SEQUENCE</scope>
    <source>
        <strain evidence="1">LEGE 11479</strain>
    </source>
</reference>
<evidence type="ECO:0000313" key="1">
    <source>
        <dbReference type="EMBL" id="MBE9068626.1"/>
    </source>
</evidence>
<accession>A0A928ZWA5</accession>
<protein>
    <submittedName>
        <fullName evidence="1">Type I restriction enzyme HsdR N-terminal domain-containing protein</fullName>
    </submittedName>
</protein>
<dbReference type="Proteomes" id="UP000615026">
    <property type="component" value="Unassembled WGS sequence"/>
</dbReference>
<proteinExistence type="predicted"/>